<name>A0A0G3ST23_SERMA</name>
<dbReference type="Proteomes" id="UP000050489">
    <property type="component" value="Unassembled WGS sequence"/>
</dbReference>
<evidence type="ECO:0000313" key="4">
    <source>
        <dbReference type="EMBL" id="PYA55063.1"/>
    </source>
</evidence>
<dbReference type="GeneID" id="98188916"/>
<reference evidence="4 7" key="4">
    <citation type="submission" date="2018-06" db="EMBL/GenBank/DDBJ databases">
        <title>Serratia marcescens genome sequencing and assembly.</title>
        <authorList>
            <person name="Martins R.C.R."/>
            <person name="Perdigao-Neto L.V."/>
            <person name="Costa S.F."/>
            <person name="Levin A.S.S."/>
        </authorList>
    </citation>
    <scope>NUCLEOTIDE SEQUENCE [LARGE SCALE GENOMIC DNA]</scope>
    <source>
        <strain evidence="4 7">1283</strain>
    </source>
</reference>
<dbReference type="RefSeq" id="WP_038876796.1">
    <property type="nucleotide sequence ID" value="NZ_CABMHU010000131.1"/>
</dbReference>
<evidence type="ECO:0000256" key="1">
    <source>
        <dbReference type="SAM" id="Phobius"/>
    </source>
</evidence>
<dbReference type="Proteomes" id="UP000245399">
    <property type="component" value="Chromosome"/>
</dbReference>
<organism evidence="3 5">
    <name type="scientific">Serratia marcescens</name>
    <dbReference type="NCBI Taxonomy" id="615"/>
    <lineage>
        <taxon>Bacteria</taxon>
        <taxon>Pseudomonadati</taxon>
        <taxon>Pseudomonadota</taxon>
        <taxon>Gammaproteobacteria</taxon>
        <taxon>Enterobacterales</taxon>
        <taxon>Yersiniaceae</taxon>
        <taxon>Serratia</taxon>
    </lineage>
</organism>
<reference evidence="4" key="6">
    <citation type="submission" date="2018-06" db="EMBL/GenBank/DDBJ databases">
        <authorList>
            <person name="Martins R.C."/>
            <person name="Perdigao-Neto L.V."/>
            <person name="Costa S.F."/>
            <person name="Levin A.S.S."/>
        </authorList>
    </citation>
    <scope>NUCLEOTIDE SEQUENCE</scope>
    <source>
        <strain evidence="4">1283</strain>
    </source>
</reference>
<accession>A0A0G3ST23</accession>
<dbReference type="EMBL" id="QJQB01000604">
    <property type="protein sequence ID" value="PYA55063.1"/>
    <property type="molecule type" value="Genomic_DNA"/>
</dbReference>
<proteinExistence type="predicted"/>
<reference evidence="5" key="1">
    <citation type="submission" date="2016-04" db="EMBL/GenBank/DDBJ databases">
        <authorList>
            <person name="Osei Sekyere J."/>
            <person name="Sivertsen A."/>
            <person name="Pedersen A.T."/>
            <person name="Sundsfjord A."/>
        </authorList>
    </citation>
    <scope>NUCLEOTIDE SEQUENCE [LARGE SCALE GENOMIC DNA]</scope>
    <source>
        <strain evidence="5">945174350</strain>
    </source>
</reference>
<sequence>MSKAKNIFTVIGLILLAPILSLVGFFKFITVDIWGYFKHIGSSLSVMENGVSASGQIVSIRQTNLWDGNRPVCEVEIKYIAQDGKNHTAVAKGPISVVDLPRYQPGHFTAIKYDPKNPKKAVIEELSRL</sequence>
<dbReference type="AlphaFoldDB" id="A0A0G3ST23"/>
<keyword evidence="1" id="KW-0472">Membrane</keyword>
<reference evidence="3" key="2">
    <citation type="journal article" date="2017" name="PLoS ONE">
        <title>Genomic and phenotypic characterisation of fluoroquinolone resistance mechanisms in Enterobacteriaceae in Durban, South Africa.</title>
        <authorList>
            <person name="Osei Sekyere J."/>
            <person name="Amoako D.G."/>
        </authorList>
    </citation>
    <scope>NUCLEOTIDE SEQUENCE</scope>
    <source>
        <strain evidence="3">945174350</strain>
    </source>
</reference>
<evidence type="ECO:0000313" key="3">
    <source>
        <dbReference type="EMBL" id="OCO91319.1"/>
    </source>
</evidence>
<dbReference type="Proteomes" id="UP000247823">
    <property type="component" value="Unassembled WGS sequence"/>
</dbReference>
<evidence type="ECO:0000313" key="7">
    <source>
        <dbReference type="Proteomes" id="UP000247823"/>
    </source>
</evidence>
<evidence type="ECO:0000313" key="2">
    <source>
        <dbReference type="EMBL" id="AWL70754.1"/>
    </source>
</evidence>
<keyword evidence="1" id="KW-0812">Transmembrane</keyword>
<dbReference type="EMBL" id="CP029449">
    <property type="protein sequence ID" value="AWL70754.1"/>
    <property type="molecule type" value="Genomic_DNA"/>
</dbReference>
<dbReference type="EMBL" id="LJEX02000001">
    <property type="protein sequence ID" value="OCO91319.1"/>
    <property type="molecule type" value="Genomic_DNA"/>
</dbReference>
<keyword evidence="1" id="KW-1133">Transmembrane helix</keyword>
<protein>
    <submittedName>
        <fullName evidence="3">DUF3592 domain-containing protein</fullName>
    </submittedName>
</protein>
<feature type="transmembrane region" description="Helical" evidence="1">
    <location>
        <begin position="6"/>
        <end position="29"/>
    </location>
</feature>
<keyword evidence="7" id="KW-1185">Reference proteome</keyword>
<reference evidence="2 6" key="3">
    <citation type="submission" date="2018-05" db="EMBL/GenBank/DDBJ databases">
        <title>Klebsiella quasipneumonaiae provides a window into carbapenemase gene transfer, plasmid rearrangements and nosocomial acquisition from the hospital environment.</title>
        <authorList>
            <person name="Mathers A.J."/>
            <person name="Vegesana K."/>
            <person name="Stoesser N."/>
            <person name="Crook D."/>
            <person name="Vaughan A."/>
            <person name="Barry K."/>
            <person name="Parikh H."/>
            <person name="Sebra R."/>
            <person name="Kotay S."/>
            <person name="Walker A.S."/>
            <person name="Sheppard A.E."/>
        </authorList>
    </citation>
    <scope>NUCLEOTIDE SEQUENCE [LARGE SCALE GENOMIC DNA]</scope>
    <source>
        <strain evidence="2 6">CAV1761</strain>
    </source>
</reference>
<evidence type="ECO:0000313" key="6">
    <source>
        <dbReference type="Proteomes" id="UP000245399"/>
    </source>
</evidence>
<reference evidence="7" key="5">
    <citation type="submission" date="2018-06" db="EMBL/GenBank/DDBJ databases">
        <title>Serratia marcescens genome sequencing and assembly.</title>
        <authorList>
            <person name="Martins R.C."/>
            <person name="Perdigao-Neto L.V."/>
            <person name="Costa S.F."/>
            <person name="Levin A.S.S."/>
        </authorList>
    </citation>
    <scope>NUCLEOTIDE SEQUENCE [LARGE SCALE GENOMIC DNA]</scope>
    <source>
        <strain evidence="7">1283</strain>
    </source>
</reference>
<gene>
    <name evidence="3" type="ORF">AN695_0200530</name>
    <name evidence="2" type="ORF">DKC05_25425</name>
    <name evidence="4" type="ORF">DMW51_26985</name>
</gene>
<evidence type="ECO:0000313" key="5">
    <source>
        <dbReference type="Proteomes" id="UP000050489"/>
    </source>
</evidence>